<dbReference type="EMBL" id="CP006721">
    <property type="protein sequence ID" value="AGX41358.1"/>
    <property type="molecule type" value="Genomic_DNA"/>
</dbReference>
<dbReference type="FunFam" id="3.40.50.720:FF:000084">
    <property type="entry name" value="Short-chain dehydrogenase reductase"/>
    <property type="match status" value="1"/>
</dbReference>
<evidence type="ECO:0000256" key="2">
    <source>
        <dbReference type="ARBA" id="ARBA00023002"/>
    </source>
</evidence>
<dbReference type="GO" id="GO:0008206">
    <property type="term" value="P:bile acid metabolic process"/>
    <property type="evidence" value="ECO:0007669"/>
    <property type="project" value="UniProtKB-ARBA"/>
</dbReference>
<dbReference type="OrthoDB" id="9803333at2"/>
<dbReference type="GO" id="GO:0004316">
    <property type="term" value="F:3-oxoacyl-[acyl-carrier-protein] reductase (NADPH) activity"/>
    <property type="evidence" value="ECO:0007669"/>
    <property type="project" value="UniProtKB-EC"/>
</dbReference>
<evidence type="ECO:0000313" key="4">
    <source>
        <dbReference type="Proteomes" id="UP000017118"/>
    </source>
</evidence>
<dbReference type="CDD" id="cd05233">
    <property type="entry name" value="SDR_c"/>
    <property type="match status" value="1"/>
</dbReference>
<dbReference type="PANTHER" id="PTHR42760:SF40">
    <property type="entry name" value="3-OXOACYL-[ACYL-CARRIER-PROTEIN] REDUCTASE, CHLOROPLASTIC"/>
    <property type="match status" value="1"/>
</dbReference>
<reference evidence="3 4" key="1">
    <citation type="journal article" date="2013" name="Genome Announc.">
        <title>Complete Genome Sequence of the Solvent Producer Clostridium saccharobutylicum NCP262 (DSM 13864).</title>
        <authorList>
            <person name="Poehlein A."/>
            <person name="Hartwich K."/>
            <person name="Krabben P."/>
            <person name="Ehrenreich A."/>
            <person name="Liebl W."/>
            <person name="Durre P."/>
            <person name="Gottschalk G."/>
            <person name="Daniel R."/>
        </authorList>
    </citation>
    <scope>NUCLEOTIDE SEQUENCE [LARGE SCALE GENOMIC DNA]</scope>
    <source>
        <strain evidence="3">DSM 13864</strain>
    </source>
</reference>
<dbReference type="SUPFAM" id="SSF51735">
    <property type="entry name" value="NAD(P)-binding Rossmann-fold domains"/>
    <property type="match status" value="1"/>
</dbReference>
<dbReference type="PANTHER" id="PTHR42760">
    <property type="entry name" value="SHORT-CHAIN DEHYDROGENASES/REDUCTASES FAMILY MEMBER"/>
    <property type="match status" value="1"/>
</dbReference>
<dbReference type="GO" id="GO:0030497">
    <property type="term" value="P:fatty acid elongation"/>
    <property type="evidence" value="ECO:0007669"/>
    <property type="project" value="TreeGrafter"/>
</dbReference>
<dbReference type="Proteomes" id="UP000017118">
    <property type="component" value="Chromosome"/>
</dbReference>
<keyword evidence="2 3" id="KW-0560">Oxidoreductase</keyword>
<dbReference type="PRINTS" id="PR00080">
    <property type="entry name" value="SDRFAMILY"/>
</dbReference>
<gene>
    <name evidence="3" type="primary">fabG1</name>
    <name evidence="3" type="ORF">CLSA_c03060</name>
</gene>
<accession>U5MLF3</accession>
<dbReference type="EC" id="1.1.1.100" evidence="3"/>
<dbReference type="Gene3D" id="3.40.50.720">
    <property type="entry name" value="NAD(P)-binding Rossmann-like Domain"/>
    <property type="match status" value="1"/>
</dbReference>
<dbReference type="RefSeq" id="WP_022743647.1">
    <property type="nucleotide sequence ID" value="NC_022571.1"/>
</dbReference>
<sequence length="253" mass="28073">MEINFEGKNILVSGAAGHLGEQLVKDYCQSGAATLLLIDSPEHEKDLKKIEKEYEGRTRVKTYIADFRNIEEIIKVVNQIADEGIVVDVLINNAGINIMKKANEMDEEIWDCVVDVNLKGSFFLTKEIGYKSLISQKGNVVFISSQHGVVGNVMRTAYCSSKTGILGLVRALTAEWSVYGVRVNAVSPTYILNEDNESFLMSARERRNMLNKIPLHKYAETEDVSNAIMFLSSDKASMITGHNLVVDGGYTSL</sequence>
<keyword evidence="4" id="KW-1185">Reference proteome</keyword>
<evidence type="ECO:0000256" key="1">
    <source>
        <dbReference type="ARBA" id="ARBA00006484"/>
    </source>
</evidence>
<evidence type="ECO:0000313" key="3">
    <source>
        <dbReference type="EMBL" id="AGX41358.1"/>
    </source>
</evidence>
<dbReference type="InterPro" id="IPR036291">
    <property type="entry name" value="NAD(P)-bd_dom_sf"/>
</dbReference>
<dbReference type="eggNOG" id="COG1028">
    <property type="taxonomic scope" value="Bacteria"/>
</dbReference>
<comment type="similarity">
    <text evidence="1">Belongs to the short-chain dehydrogenases/reductases (SDR) family.</text>
</comment>
<dbReference type="InterPro" id="IPR002347">
    <property type="entry name" value="SDR_fam"/>
</dbReference>
<dbReference type="KEGG" id="csb:CLSA_c03060"/>
<dbReference type="AlphaFoldDB" id="U5MLF3"/>
<dbReference type="GeneID" id="55472874"/>
<proteinExistence type="inferred from homology"/>
<dbReference type="Pfam" id="PF13561">
    <property type="entry name" value="adh_short_C2"/>
    <property type="match status" value="1"/>
</dbReference>
<dbReference type="HOGENOM" id="CLU_010194_1_1_9"/>
<name>U5MLF3_CLOSA</name>
<dbReference type="PATRIC" id="fig|1345695.10.peg.4432"/>
<protein>
    <submittedName>
        <fullName evidence="3">3-oxoacyl-[acyl-carrier-protein] reductase FabG</fullName>
        <ecNumber evidence="3">1.1.1.100</ecNumber>
    </submittedName>
</protein>
<organism evidence="3 4">
    <name type="scientific">Clostridium saccharobutylicum DSM 13864</name>
    <dbReference type="NCBI Taxonomy" id="1345695"/>
    <lineage>
        <taxon>Bacteria</taxon>
        <taxon>Bacillati</taxon>
        <taxon>Bacillota</taxon>
        <taxon>Clostridia</taxon>
        <taxon>Eubacteriales</taxon>
        <taxon>Clostridiaceae</taxon>
        <taxon>Clostridium</taxon>
    </lineage>
</organism>
<dbReference type="PRINTS" id="PR00081">
    <property type="entry name" value="GDHRDH"/>
</dbReference>